<proteinExistence type="inferred from homology"/>
<accession>A0A7C5JVV9</accession>
<evidence type="ECO:0000256" key="1">
    <source>
        <dbReference type="ARBA" id="ARBA00005901"/>
    </source>
</evidence>
<keyword evidence="4" id="KW-0406">Ion transport</keyword>
<evidence type="ECO:0000256" key="5">
    <source>
        <dbReference type="ARBA" id="ARBA00023136"/>
    </source>
</evidence>
<dbReference type="SUPFAM" id="SSF160527">
    <property type="entry name" value="V-type ATPase subunit E-like"/>
    <property type="match status" value="1"/>
</dbReference>
<reference evidence="8" key="1">
    <citation type="journal article" date="2020" name="mSystems">
        <title>Genome- and Community-Level Interaction Insights into Carbon Utilization and Element Cycling Functions of Hydrothermarchaeota in Hydrothermal Sediment.</title>
        <authorList>
            <person name="Zhou Z."/>
            <person name="Liu Y."/>
            <person name="Xu W."/>
            <person name="Pan J."/>
            <person name="Luo Z.H."/>
            <person name="Li M."/>
        </authorList>
    </citation>
    <scope>NUCLEOTIDE SEQUENCE [LARGE SCALE GENOMIC DNA]</scope>
    <source>
        <strain evidence="8">HyVt-93</strain>
    </source>
</reference>
<protein>
    <recommendedName>
        <fullName evidence="9">V-ATPase subunit E</fullName>
    </recommendedName>
</protein>
<dbReference type="EMBL" id="DRTU01000055">
    <property type="protein sequence ID" value="HHI00082.1"/>
    <property type="molecule type" value="Genomic_DNA"/>
</dbReference>
<name>A0A7C5JVV9_THELI</name>
<keyword evidence="2" id="KW-0813">Transport</keyword>
<evidence type="ECO:0008006" key="9">
    <source>
        <dbReference type="Google" id="ProtNLM"/>
    </source>
</evidence>
<keyword evidence="6" id="KW-0066">ATP synthesis</keyword>
<dbReference type="GO" id="GO:0006754">
    <property type="term" value="P:ATP biosynthetic process"/>
    <property type="evidence" value="ECO:0007669"/>
    <property type="project" value="UniProtKB-KW"/>
</dbReference>
<sequence>MVLESMDESNSIELFKKALEEEYEKRLEALRKEHEEILTELAAQYRQKTEVEINQIRKMLQAKYEQTLRMEKDNVKGELMDLIYKEINDVYERTLSSLEDHLRRLAFNDQEGYSVLLGRLVKEALMVLGEPAVVVVRPEDKDLLLNHPLIAGVEVDQEDQTLAFGGCKVLDVNTRKKIVDNTIYTRAEKLKEEIRKRLSTKYKEVFDVAEKI</sequence>
<keyword evidence="5" id="KW-0472">Membrane</keyword>
<dbReference type="GO" id="GO:0046961">
    <property type="term" value="F:proton-transporting ATPase activity, rotational mechanism"/>
    <property type="evidence" value="ECO:0007669"/>
    <property type="project" value="InterPro"/>
</dbReference>
<evidence type="ECO:0000313" key="8">
    <source>
        <dbReference type="EMBL" id="HHI00082.1"/>
    </source>
</evidence>
<dbReference type="AlphaFoldDB" id="A0A7C5JVV9"/>
<dbReference type="Pfam" id="PF01991">
    <property type="entry name" value="vATP-synt_E"/>
    <property type="match status" value="1"/>
</dbReference>
<dbReference type="InterPro" id="IPR038495">
    <property type="entry name" value="ATPase_E_C"/>
</dbReference>
<evidence type="ECO:0000256" key="3">
    <source>
        <dbReference type="ARBA" id="ARBA00022781"/>
    </source>
</evidence>
<evidence type="ECO:0000256" key="6">
    <source>
        <dbReference type="ARBA" id="ARBA00023310"/>
    </source>
</evidence>
<evidence type="ECO:0000256" key="4">
    <source>
        <dbReference type="ARBA" id="ARBA00023065"/>
    </source>
</evidence>
<dbReference type="Gene3D" id="3.30.2320.30">
    <property type="entry name" value="ATP synthase, E subunit, C-terminal"/>
    <property type="match status" value="1"/>
</dbReference>
<organism evidence="8">
    <name type="scientific">Thermococcus litoralis</name>
    <dbReference type="NCBI Taxonomy" id="2265"/>
    <lineage>
        <taxon>Archaea</taxon>
        <taxon>Methanobacteriati</taxon>
        <taxon>Methanobacteriota</taxon>
        <taxon>Thermococci</taxon>
        <taxon>Thermococcales</taxon>
        <taxon>Thermococcaceae</taxon>
        <taxon>Thermococcus</taxon>
    </lineage>
</organism>
<evidence type="ECO:0000256" key="7">
    <source>
        <dbReference type="SAM" id="Coils"/>
    </source>
</evidence>
<gene>
    <name evidence="8" type="ORF">ENL40_01170</name>
</gene>
<dbReference type="Proteomes" id="UP000886217">
    <property type="component" value="Unassembled WGS sequence"/>
</dbReference>
<keyword evidence="7" id="KW-0175">Coiled coil</keyword>
<feature type="coiled-coil region" evidence="7">
    <location>
        <begin position="16"/>
        <end position="47"/>
    </location>
</feature>
<comment type="similarity">
    <text evidence="1">Belongs to the V-ATPase E subunit family.</text>
</comment>
<evidence type="ECO:0000256" key="2">
    <source>
        <dbReference type="ARBA" id="ARBA00022448"/>
    </source>
</evidence>
<dbReference type="InterPro" id="IPR002842">
    <property type="entry name" value="ATPase_V1_Esu"/>
</dbReference>
<keyword evidence="3" id="KW-0375">Hydrogen ion transport</keyword>
<comment type="caution">
    <text evidence="8">The sequence shown here is derived from an EMBL/GenBank/DDBJ whole genome shotgun (WGS) entry which is preliminary data.</text>
</comment>
<dbReference type="GO" id="GO:0033178">
    <property type="term" value="C:proton-transporting two-sector ATPase complex, catalytic domain"/>
    <property type="evidence" value="ECO:0007669"/>
    <property type="project" value="InterPro"/>
</dbReference>